<comment type="caution">
    <text evidence="4">The sequence shown here is derived from an EMBL/GenBank/DDBJ whole genome shotgun (WGS) entry which is preliminary data.</text>
</comment>
<dbReference type="RefSeq" id="WP_062229748.1">
    <property type="nucleotide sequence ID" value="NZ_JBIVKX010000011.1"/>
</dbReference>
<feature type="domain" description="NodB homology" evidence="3">
    <location>
        <begin position="102"/>
        <end position="282"/>
    </location>
</feature>
<dbReference type="InterPro" id="IPR011330">
    <property type="entry name" value="Glyco_hydro/deAcase_b/a-brl"/>
</dbReference>
<keyword evidence="2" id="KW-0378">Hydrolase</keyword>
<name>A0A101N857_9ACTN</name>
<dbReference type="Proteomes" id="UP000053039">
    <property type="component" value="Unassembled WGS sequence"/>
</dbReference>
<dbReference type="AlphaFoldDB" id="A0A101N857"/>
<dbReference type="CDD" id="cd10917">
    <property type="entry name" value="CE4_NodB_like_6s_7s"/>
    <property type="match status" value="1"/>
</dbReference>
<dbReference type="GO" id="GO:0005975">
    <property type="term" value="P:carbohydrate metabolic process"/>
    <property type="evidence" value="ECO:0007669"/>
    <property type="project" value="InterPro"/>
</dbReference>
<dbReference type="PROSITE" id="PS51677">
    <property type="entry name" value="NODB"/>
    <property type="match status" value="1"/>
</dbReference>
<dbReference type="EMBL" id="LMWM01000011">
    <property type="protein sequence ID" value="KUM88232.1"/>
    <property type="molecule type" value="Genomic_DNA"/>
</dbReference>
<evidence type="ECO:0000256" key="2">
    <source>
        <dbReference type="ARBA" id="ARBA00022801"/>
    </source>
</evidence>
<dbReference type="PANTHER" id="PTHR10587:SF133">
    <property type="entry name" value="CHITIN DEACETYLASE 1-RELATED"/>
    <property type="match status" value="1"/>
</dbReference>
<dbReference type="GO" id="GO:0016810">
    <property type="term" value="F:hydrolase activity, acting on carbon-nitrogen (but not peptide) bonds"/>
    <property type="evidence" value="ECO:0007669"/>
    <property type="project" value="InterPro"/>
</dbReference>
<dbReference type="GO" id="GO:0016020">
    <property type="term" value="C:membrane"/>
    <property type="evidence" value="ECO:0007669"/>
    <property type="project" value="TreeGrafter"/>
</dbReference>
<gene>
    <name evidence="4" type="ORF">AQI94_14190</name>
</gene>
<dbReference type="GO" id="GO:0046872">
    <property type="term" value="F:metal ion binding"/>
    <property type="evidence" value="ECO:0007669"/>
    <property type="project" value="UniProtKB-KW"/>
</dbReference>
<organism evidence="4 5">
    <name type="scientific">Streptomyces pseudovenezuelae</name>
    <dbReference type="NCBI Taxonomy" id="67350"/>
    <lineage>
        <taxon>Bacteria</taxon>
        <taxon>Bacillati</taxon>
        <taxon>Actinomycetota</taxon>
        <taxon>Actinomycetes</taxon>
        <taxon>Kitasatosporales</taxon>
        <taxon>Streptomycetaceae</taxon>
        <taxon>Streptomyces</taxon>
        <taxon>Streptomyces aurantiacus group</taxon>
    </lineage>
</organism>
<evidence type="ECO:0000256" key="1">
    <source>
        <dbReference type="ARBA" id="ARBA00022723"/>
    </source>
</evidence>
<dbReference type="InterPro" id="IPR006311">
    <property type="entry name" value="TAT_signal"/>
</dbReference>
<dbReference type="Pfam" id="PF01522">
    <property type="entry name" value="Polysacc_deac_1"/>
    <property type="match status" value="1"/>
</dbReference>
<dbReference type="PANTHER" id="PTHR10587">
    <property type="entry name" value="GLYCOSYL TRANSFERASE-RELATED"/>
    <property type="match status" value="1"/>
</dbReference>
<dbReference type="PROSITE" id="PS51318">
    <property type="entry name" value="TAT"/>
    <property type="match status" value="1"/>
</dbReference>
<evidence type="ECO:0000259" key="3">
    <source>
        <dbReference type="PROSITE" id="PS51677"/>
    </source>
</evidence>
<dbReference type="InterPro" id="IPR002509">
    <property type="entry name" value="NODB_dom"/>
</dbReference>
<dbReference type="OrthoDB" id="9763050at2"/>
<proteinExistence type="predicted"/>
<dbReference type="InterPro" id="IPR050248">
    <property type="entry name" value="Polysacc_deacetylase_ArnD"/>
</dbReference>
<dbReference type="Gene3D" id="3.20.20.370">
    <property type="entry name" value="Glycoside hydrolase/deacetylase"/>
    <property type="match status" value="1"/>
</dbReference>
<dbReference type="SUPFAM" id="SSF88713">
    <property type="entry name" value="Glycoside hydrolase/deacetylase"/>
    <property type="match status" value="1"/>
</dbReference>
<reference evidence="4 5" key="1">
    <citation type="submission" date="2015-10" db="EMBL/GenBank/DDBJ databases">
        <title>Draft genome sequence of Streptomyces pseudovenezuelae DSM 40212, type strain for the species Streptomyces pseudovenezuelae.</title>
        <authorList>
            <person name="Ruckert C."/>
            <person name="Winkler A."/>
            <person name="Kalinowski J."/>
            <person name="Kampfer P."/>
            <person name="Glaeser S."/>
        </authorList>
    </citation>
    <scope>NUCLEOTIDE SEQUENCE [LARGE SCALE GENOMIC DNA]</scope>
    <source>
        <strain evidence="4 5">DSM 40212</strain>
    </source>
</reference>
<evidence type="ECO:0000313" key="5">
    <source>
        <dbReference type="Proteomes" id="UP000053039"/>
    </source>
</evidence>
<evidence type="ECO:0000313" key="4">
    <source>
        <dbReference type="EMBL" id="KUM88232.1"/>
    </source>
</evidence>
<keyword evidence="1" id="KW-0479">Metal-binding</keyword>
<protein>
    <submittedName>
        <fullName evidence="4">Oligosaccharide deacetylase</fullName>
    </submittedName>
</protein>
<sequence>MTKDQLLTRLSSKAAVVLTRRRALLAGAAAVGAAGAAGVLATLTGEEPVRPALPAAGPPAHRAVKPSAYRLQPLTGYGPPPTAPRKTLVRHEPLLKVSGRGRTMVLTFDDGPDPRYTPHILDTLAEHDVRAMFFVCGEMAVDNQDLLARMSDEGHVVGNHTWSHPLLTRLSRSRIRSEMERTSDVIEDAYGERPQWFRAPYGAWNRAAFQLGAELGMDPLAWTVDTLDWTTPGTRRIVGAVENGAAPGVVVLSHDAGGDRSQSVRALRDYLPHLIDSGYHITVPRRQYV</sequence>
<accession>A0A101N857</accession>